<dbReference type="InterPro" id="IPR001245">
    <property type="entry name" value="Ser-Thr/Tyr_kinase_cat_dom"/>
</dbReference>
<feature type="domain" description="Protein kinase" evidence="7">
    <location>
        <begin position="102"/>
        <end position="376"/>
    </location>
</feature>
<evidence type="ECO:0000313" key="10">
    <source>
        <dbReference type="RefSeq" id="XP_031393386.1"/>
    </source>
</evidence>
<keyword evidence="1" id="KW-0597">Phosphoprotein</keyword>
<dbReference type="InterPro" id="IPR011009">
    <property type="entry name" value="Kinase-like_dom_sf"/>
</dbReference>
<proteinExistence type="predicted"/>
<dbReference type="Proteomes" id="UP000515151">
    <property type="component" value="Chromosome 4"/>
</dbReference>
<dbReference type="PANTHER" id="PTHR47983:SF3">
    <property type="entry name" value="OS05G0135800 PROTEIN"/>
    <property type="match status" value="1"/>
</dbReference>
<dbReference type="GO" id="GO:0005524">
    <property type="term" value="F:ATP binding"/>
    <property type="evidence" value="ECO:0007669"/>
    <property type="project" value="UniProtKB-KW"/>
</dbReference>
<reference evidence="9 10" key="2">
    <citation type="submission" date="2025-04" db="UniProtKB">
        <authorList>
            <consortium name="RefSeq"/>
        </authorList>
    </citation>
    <scope>IDENTIFICATION</scope>
    <source>
        <tissue evidence="9 10">Leaf</tissue>
    </source>
</reference>
<evidence type="ECO:0000259" key="7">
    <source>
        <dbReference type="PROSITE" id="PS50011"/>
    </source>
</evidence>
<keyword evidence="4" id="KW-0418">Kinase</keyword>
<gene>
    <name evidence="9 10" type="primary">LOC116205070</name>
</gene>
<dbReference type="Gene3D" id="1.10.510.10">
    <property type="entry name" value="Transferase(Phosphotransferase) domain 1"/>
    <property type="match status" value="1"/>
</dbReference>
<dbReference type="OrthoDB" id="4062651at2759"/>
<reference evidence="8" key="1">
    <citation type="journal article" date="2020" name="Plant Biotechnol. J.">
        <title>The pomegranate (Punica granatum L.) draft genome dissects genetic divergence between soft- and hard-seeded cultivars.</title>
        <authorList>
            <person name="Luo X."/>
            <person name="Li H."/>
            <person name="Wu Z."/>
            <person name="Yao W."/>
            <person name="Zhao P."/>
            <person name="Cao D."/>
            <person name="Yu H."/>
            <person name="Li K."/>
            <person name="Poudel K."/>
            <person name="Zhao D."/>
            <person name="Zhang F."/>
            <person name="Xia X."/>
            <person name="Chen L."/>
            <person name="Wang Q."/>
            <person name="Jing D."/>
            <person name="Cao S."/>
        </authorList>
    </citation>
    <scope>NUCLEOTIDE SEQUENCE [LARGE SCALE GENOMIC DNA]</scope>
</reference>
<dbReference type="PANTHER" id="PTHR47983">
    <property type="entry name" value="PTO-INTERACTING PROTEIN 1-LIKE"/>
    <property type="match status" value="1"/>
</dbReference>
<evidence type="ECO:0000256" key="5">
    <source>
        <dbReference type="ARBA" id="ARBA00022840"/>
    </source>
</evidence>
<accession>A0A6P8D9P3</accession>
<organism evidence="8 9">
    <name type="scientific">Punica granatum</name>
    <name type="common">Pomegranate</name>
    <dbReference type="NCBI Taxonomy" id="22663"/>
    <lineage>
        <taxon>Eukaryota</taxon>
        <taxon>Viridiplantae</taxon>
        <taxon>Streptophyta</taxon>
        <taxon>Embryophyta</taxon>
        <taxon>Tracheophyta</taxon>
        <taxon>Spermatophyta</taxon>
        <taxon>Magnoliopsida</taxon>
        <taxon>eudicotyledons</taxon>
        <taxon>Gunneridae</taxon>
        <taxon>Pentapetalae</taxon>
        <taxon>rosids</taxon>
        <taxon>malvids</taxon>
        <taxon>Myrtales</taxon>
        <taxon>Lythraceae</taxon>
        <taxon>Punica</taxon>
    </lineage>
</organism>
<dbReference type="InterPro" id="IPR000719">
    <property type="entry name" value="Prot_kinase_dom"/>
</dbReference>
<feature type="region of interest" description="Disordered" evidence="6">
    <location>
        <begin position="20"/>
        <end position="61"/>
    </location>
</feature>
<evidence type="ECO:0000256" key="6">
    <source>
        <dbReference type="SAM" id="MobiDB-lite"/>
    </source>
</evidence>
<dbReference type="GO" id="GO:0004672">
    <property type="term" value="F:protein kinase activity"/>
    <property type="evidence" value="ECO:0007669"/>
    <property type="project" value="InterPro"/>
</dbReference>
<dbReference type="Pfam" id="PF07714">
    <property type="entry name" value="PK_Tyr_Ser-Thr"/>
    <property type="match status" value="1"/>
</dbReference>
<keyword evidence="8" id="KW-1185">Reference proteome</keyword>
<dbReference type="RefSeq" id="XP_031393386.1">
    <property type="nucleotide sequence ID" value="XM_031537526.1"/>
</dbReference>
<dbReference type="FunFam" id="1.10.510.10:FF:000095">
    <property type="entry name" value="protein STRUBBELIG-RECEPTOR FAMILY 8"/>
    <property type="match status" value="1"/>
</dbReference>
<dbReference type="AlphaFoldDB" id="A0A6P8D9P3"/>
<dbReference type="PROSITE" id="PS50011">
    <property type="entry name" value="PROTEIN_KINASE_DOM"/>
    <property type="match status" value="1"/>
</dbReference>
<evidence type="ECO:0000256" key="3">
    <source>
        <dbReference type="ARBA" id="ARBA00022741"/>
    </source>
</evidence>
<keyword evidence="3" id="KW-0547">Nucleotide-binding</keyword>
<sequence length="397" mass="44061">MNIQGAMSCWNCSDCCGDESDDDDATEQADDGGTNRNRNNPPGHLEMSTFQPRTNFGPRARPRIRPTIARTLSDRRNQPLPNLPIQVPQIPLDELKEITNNFGKDAHIGEGPYGKVYKGILKNGKDAAIKKLYECAQSDDAFRVQISIASSLKHPNVTALLGYCINGESRILAYEFASIGTLRELLHGNRETADPMSGLVLSWDQRVRIAAQAARGLEYLHEIVQLVHRAIKSANILIFDNFVAKIADYDLTNQSTGPIHSNRLIGGYGYSAPECALTGKQTTKSDVYSFGVVLLELLTGRKTYDNRLPLQQRSLVAWATPLLSTMVGECVDPRMDRDYPPAVVAEFAAIAALCVQHEPDFRPNMTTVRKRLEALLKEQIGPSSYHTPIDNRRPTEK</sequence>
<dbReference type="SUPFAM" id="SSF56112">
    <property type="entry name" value="Protein kinase-like (PK-like)"/>
    <property type="match status" value="1"/>
</dbReference>
<evidence type="ECO:0000313" key="9">
    <source>
        <dbReference type="RefSeq" id="XP_031393385.1"/>
    </source>
</evidence>
<feature type="compositionally biased region" description="Low complexity" evidence="6">
    <location>
        <begin position="31"/>
        <end position="42"/>
    </location>
</feature>
<dbReference type="GeneID" id="116205070"/>
<dbReference type="InterPro" id="IPR052101">
    <property type="entry name" value="Plant_StressResp_Kinase"/>
</dbReference>
<keyword evidence="5" id="KW-0067">ATP-binding</keyword>
<dbReference type="Gene3D" id="3.30.200.20">
    <property type="entry name" value="Phosphorylase Kinase, domain 1"/>
    <property type="match status" value="1"/>
</dbReference>
<evidence type="ECO:0000313" key="8">
    <source>
        <dbReference type="Proteomes" id="UP000515151"/>
    </source>
</evidence>
<evidence type="ECO:0000256" key="1">
    <source>
        <dbReference type="ARBA" id="ARBA00022553"/>
    </source>
</evidence>
<keyword evidence="2" id="KW-0808">Transferase</keyword>
<protein>
    <submittedName>
        <fullName evidence="9 10">Pto-interacting protein 1-like isoform X1</fullName>
    </submittedName>
</protein>
<dbReference type="RefSeq" id="XP_031393385.1">
    <property type="nucleotide sequence ID" value="XM_031537525.1"/>
</dbReference>
<evidence type="ECO:0000256" key="2">
    <source>
        <dbReference type="ARBA" id="ARBA00022679"/>
    </source>
</evidence>
<feature type="compositionally biased region" description="Acidic residues" evidence="6">
    <location>
        <begin position="20"/>
        <end position="30"/>
    </location>
</feature>
<evidence type="ECO:0000256" key="4">
    <source>
        <dbReference type="ARBA" id="ARBA00022777"/>
    </source>
</evidence>
<name>A0A6P8D9P3_PUNGR</name>